<dbReference type="InterPro" id="IPR025662">
    <property type="entry name" value="Sigma_54_int_dom_ATP-bd_1"/>
</dbReference>
<dbReference type="PROSITE" id="PS50045">
    <property type="entry name" value="SIGMA54_INTERACT_4"/>
    <property type="match status" value="1"/>
</dbReference>
<evidence type="ECO:0000256" key="1">
    <source>
        <dbReference type="ARBA" id="ARBA00022741"/>
    </source>
</evidence>
<sequence length="471" mass="52702">MKYKAKILIVEDQYMEANNLEVMLRRADYRVCTVARSVSAAVKIIEQEGPDLVLLDIQLKGRLNGIDLAKLLSRKNIAFIYLSGNSKQQFLDAAKITRPYGFLAKPYREKDILIMLEVALYAHQENLSLAKQRLDITADRNMGNPAFAGMIGQSDQIRALQQHMLRIASSDVSVMIFGESGTGKELIARHIHLLSTRARQLLICINCAALPPSLIESELFGHEKGAFTNALDKRIGRFEQADGGTIFLDEIGELPVDVQAKFLRVLQEKEIEVIGGKTKKVNVRVIAATNRNLQEDIIAGRFRADLYYRLNVFPLVSPPLRERKEDLPLLIDHFIAKISKVEGRSVTGISDVAMQEAMNYDWPGNIRELENLVHRSILLGTASIIPTFGHLPEPAGKTAIEKSHLRTIEEVERDHIIAVLEKCNWKVYGPGGAAEILGVKVPTLNSRLKKLNIEKVRVKSSDKGLRSHHKG</sequence>
<feature type="modified residue" description="4-aspartylphosphate" evidence="6">
    <location>
        <position position="56"/>
    </location>
</feature>
<dbReference type="Pfam" id="PF02954">
    <property type="entry name" value="HTH_8"/>
    <property type="match status" value="1"/>
</dbReference>
<dbReference type="PANTHER" id="PTHR32071">
    <property type="entry name" value="TRANSCRIPTIONAL REGULATORY PROTEIN"/>
    <property type="match status" value="1"/>
</dbReference>
<dbReference type="FunFam" id="3.40.50.300:FF:000006">
    <property type="entry name" value="DNA-binding transcriptional regulator NtrC"/>
    <property type="match status" value="1"/>
</dbReference>
<dbReference type="InterPro" id="IPR011006">
    <property type="entry name" value="CheY-like_superfamily"/>
</dbReference>
<dbReference type="Pfam" id="PF00158">
    <property type="entry name" value="Sigma54_activat"/>
    <property type="match status" value="1"/>
</dbReference>
<evidence type="ECO:0000256" key="6">
    <source>
        <dbReference type="PROSITE-ProRule" id="PRU00169"/>
    </source>
</evidence>
<dbReference type="PROSITE" id="PS00688">
    <property type="entry name" value="SIGMA54_INTERACT_3"/>
    <property type="match status" value="1"/>
</dbReference>
<dbReference type="InterPro" id="IPR003593">
    <property type="entry name" value="AAA+_ATPase"/>
</dbReference>
<dbReference type="InterPro" id="IPR001789">
    <property type="entry name" value="Sig_transdc_resp-reg_receiver"/>
</dbReference>
<dbReference type="Pfam" id="PF25601">
    <property type="entry name" value="AAA_lid_14"/>
    <property type="match status" value="1"/>
</dbReference>
<dbReference type="GO" id="GO:0000160">
    <property type="term" value="P:phosphorelay signal transduction system"/>
    <property type="evidence" value="ECO:0007669"/>
    <property type="project" value="InterPro"/>
</dbReference>
<keyword evidence="12" id="KW-1185">Reference proteome</keyword>
<protein>
    <submittedName>
        <fullName evidence="9">Sigma-54-dependent Fis family transcriptional regulator</fullName>
    </submittedName>
</protein>
<dbReference type="SMART" id="SM00448">
    <property type="entry name" value="REC"/>
    <property type="match status" value="1"/>
</dbReference>
<evidence type="ECO:0000259" key="8">
    <source>
        <dbReference type="PROSITE" id="PS50110"/>
    </source>
</evidence>
<feature type="domain" description="Sigma-54 factor interaction" evidence="7">
    <location>
        <begin position="150"/>
        <end position="378"/>
    </location>
</feature>
<dbReference type="Gene3D" id="1.10.10.60">
    <property type="entry name" value="Homeodomain-like"/>
    <property type="match status" value="1"/>
</dbReference>
<keyword evidence="5" id="KW-0804">Transcription</keyword>
<dbReference type="CDD" id="cd00009">
    <property type="entry name" value="AAA"/>
    <property type="match status" value="1"/>
</dbReference>
<evidence type="ECO:0000256" key="2">
    <source>
        <dbReference type="ARBA" id="ARBA00022840"/>
    </source>
</evidence>
<dbReference type="SUPFAM" id="SSF52172">
    <property type="entry name" value="CheY-like"/>
    <property type="match status" value="1"/>
</dbReference>
<dbReference type="PANTHER" id="PTHR32071:SF57">
    <property type="entry name" value="C4-DICARBOXYLATE TRANSPORT TRANSCRIPTIONAL REGULATORY PROTEIN DCTD"/>
    <property type="match status" value="1"/>
</dbReference>
<keyword evidence="3" id="KW-0805">Transcription regulation</keyword>
<dbReference type="InterPro" id="IPR009057">
    <property type="entry name" value="Homeodomain-like_sf"/>
</dbReference>
<dbReference type="InterPro" id="IPR025944">
    <property type="entry name" value="Sigma_54_int_dom_CS"/>
</dbReference>
<dbReference type="InterPro" id="IPR027417">
    <property type="entry name" value="P-loop_NTPase"/>
</dbReference>
<dbReference type="GO" id="GO:0043565">
    <property type="term" value="F:sequence-specific DNA binding"/>
    <property type="evidence" value="ECO:0007669"/>
    <property type="project" value="InterPro"/>
</dbReference>
<dbReference type="EMBL" id="CP071880">
    <property type="protein sequence ID" value="QTE48547.1"/>
    <property type="molecule type" value="Genomic_DNA"/>
</dbReference>
<dbReference type="InterPro" id="IPR025943">
    <property type="entry name" value="Sigma_54_int_dom_ATP-bd_2"/>
</dbReference>
<evidence type="ECO:0000313" key="10">
    <source>
        <dbReference type="EMBL" id="QTE48547.1"/>
    </source>
</evidence>
<dbReference type="InterPro" id="IPR058031">
    <property type="entry name" value="AAA_lid_NorR"/>
</dbReference>
<dbReference type="RefSeq" id="WP_112657425.1">
    <property type="nucleotide sequence ID" value="NZ_CP043451.1"/>
</dbReference>
<feature type="domain" description="Response regulatory" evidence="8">
    <location>
        <begin position="6"/>
        <end position="120"/>
    </location>
</feature>
<dbReference type="SUPFAM" id="SSF52540">
    <property type="entry name" value="P-loop containing nucleoside triphosphate hydrolases"/>
    <property type="match status" value="1"/>
</dbReference>
<dbReference type="AlphaFoldDB" id="A0AAE6JBM0"/>
<dbReference type="Pfam" id="PF00072">
    <property type="entry name" value="Response_reg"/>
    <property type="match status" value="1"/>
</dbReference>
<gene>
    <name evidence="9" type="ORF">DIU31_003955</name>
    <name evidence="10" type="ORF">J3L21_23785</name>
</gene>
<proteinExistence type="predicted"/>
<keyword evidence="4" id="KW-0238">DNA-binding</keyword>
<dbReference type="GO" id="GO:0005524">
    <property type="term" value="F:ATP binding"/>
    <property type="evidence" value="ECO:0007669"/>
    <property type="project" value="UniProtKB-KW"/>
</dbReference>
<evidence type="ECO:0000256" key="5">
    <source>
        <dbReference type="ARBA" id="ARBA00023163"/>
    </source>
</evidence>
<dbReference type="SUPFAM" id="SSF46689">
    <property type="entry name" value="Homeodomain-like"/>
    <property type="match status" value="1"/>
</dbReference>
<organism evidence="9 11">
    <name type="scientific">Mucilaginibacter rubeus</name>
    <dbReference type="NCBI Taxonomy" id="2027860"/>
    <lineage>
        <taxon>Bacteria</taxon>
        <taxon>Pseudomonadati</taxon>
        <taxon>Bacteroidota</taxon>
        <taxon>Sphingobacteriia</taxon>
        <taxon>Sphingobacteriales</taxon>
        <taxon>Sphingobacteriaceae</taxon>
        <taxon>Mucilaginibacter</taxon>
    </lineage>
</organism>
<dbReference type="Proteomes" id="UP000663940">
    <property type="component" value="Chromosome"/>
</dbReference>
<dbReference type="SMART" id="SM00382">
    <property type="entry name" value="AAA"/>
    <property type="match status" value="1"/>
</dbReference>
<evidence type="ECO:0000256" key="4">
    <source>
        <dbReference type="ARBA" id="ARBA00023125"/>
    </source>
</evidence>
<evidence type="ECO:0000313" key="11">
    <source>
        <dbReference type="Proteomes" id="UP000250557"/>
    </source>
</evidence>
<evidence type="ECO:0000313" key="9">
    <source>
        <dbReference type="EMBL" id="QEM02709.1"/>
    </source>
</evidence>
<reference evidence="9 11" key="1">
    <citation type="submission" date="2019-08" db="EMBL/GenBank/DDBJ databases">
        <title>Comparative genome analysis confer to the adaptation heavy metal polluted environment.</title>
        <authorList>
            <person name="Li Y."/>
        </authorList>
    </citation>
    <scope>NUCLEOTIDE SEQUENCE [LARGE SCALE GENOMIC DNA]</scope>
    <source>
        <strain evidence="9 11">P2</strain>
    </source>
</reference>
<accession>A0AAE6JBM0</accession>
<keyword evidence="6" id="KW-0597">Phosphoprotein</keyword>
<evidence type="ECO:0000256" key="3">
    <source>
        <dbReference type="ARBA" id="ARBA00023015"/>
    </source>
</evidence>
<keyword evidence="1" id="KW-0547">Nucleotide-binding</keyword>
<reference evidence="10 12" key="2">
    <citation type="submission" date="2021-03" db="EMBL/GenBank/DDBJ databases">
        <title>Mucilaginibacter strains isolated from gold and copper mining confer multi heavy-metal resistance.</title>
        <authorList>
            <person name="Li Y."/>
        </authorList>
    </citation>
    <scope>NUCLEOTIDE SEQUENCE [LARGE SCALE GENOMIC DNA]</scope>
    <source>
        <strain evidence="10 12">P2-4</strain>
    </source>
</reference>
<dbReference type="PROSITE" id="PS00675">
    <property type="entry name" value="SIGMA54_INTERACT_1"/>
    <property type="match status" value="1"/>
</dbReference>
<dbReference type="InterPro" id="IPR002197">
    <property type="entry name" value="HTH_Fis"/>
</dbReference>
<dbReference type="Gene3D" id="3.40.50.2300">
    <property type="match status" value="1"/>
</dbReference>
<dbReference type="Gene3D" id="3.40.50.300">
    <property type="entry name" value="P-loop containing nucleotide triphosphate hydrolases"/>
    <property type="match status" value="1"/>
</dbReference>
<name>A0AAE6JBM0_9SPHI</name>
<dbReference type="GO" id="GO:0006355">
    <property type="term" value="P:regulation of DNA-templated transcription"/>
    <property type="evidence" value="ECO:0007669"/>
    <property type="project" value="InterPro"/>
</dbReference>
<dbReference type="InterPro" id="IPR002078">
    <property type="entry name" value="Sigma_54_int"/>
</dbReference>
<dbReference type="PROSITE" id="PS00676">
    <property type="entry name" value="SIGMA54_INTERACT_2"/>
    <property type="match status" value="1"/>
</dbReference>
<keyword evidence="2" id="KW-0067">ATP-binding</keyword>
<dbReference type="Gene3D" id="1.10.8.60">
    <property type="match status" value="1"/>
</dbReference>
<evidence type="ECO:0000259" key="7">
    <source>
        <dbReference type="PROSITE" id="PS50045"/>
    </source>
</evidence>
<dbReference type="EMBL" id="CP043451">
    <property type="protein sequence ID" value="QEM02709.1"/>
    <property type="molecule type" value="Genomic_DNA"/>
</dbReference>
<dbReference type="PROSITE" id="PS50110">
    <property type="entry name" value="RESPONSE_REGULATORY"/>
    <property type="match status" value="1"/>
</dbReference>
<evidence type="ECO:0000313" key="12">
    <source>
        <dbReference type="Proteomes" id="UP000663940"/>
    </source>
</evidence>
<dbReference type="Proteomes" id="UP000250557">
    <property type="component" value="Chromosome"/>
</dbReference>